<dbReference type="InterPro" id="IPR053168">
    <property type="entry name" value="Glutamic_endopeptidase"/>
</dbReference>
<organism evidence="2 3">
    <name type="scientific">Pisum sativum</name>
    <name type="common">Garden pea</name>
    <name type="synonym">Lathyrus oleraceus</name>
    <dbReference type="NCBI Taxonomy" id="3888"/>
    <lineage>
        <taxon>Eukaryota</taxon>
        <taxon>Viridiplantae</taxon>
        <taxon>Streptophyta</taxon>
        <taxon>Embryophyta</taxon>
        <taxon>Tracheophyta</taxon>
        <taxon>Spermatophyta</taxon>
        <taxon>Magnoliopsida</taxon>
        <taxon>eudicotyledons</taxon>
        <taxon>Gunneridae</taxon>
        <taxon>Pentapetalae</taxon>
        <taxon>rosids</taxon>
        <taxon>fabids</taxon>
        <taxon>Fabales</taxon>
        <taxon>Fabaceae</taxon>
        <taxon>Papilionoideae</taxon>
        <taxon>50 kb inversion clade</taxon>
        <taxon>NPAAA clade</taxon>
        <taxon>Hologalegina</taxon>
        <taxon>IRL clade</taxon>
        <taxon>Fabeae</taxon>
        <taxon>Lathyrus</taxon>
    </lineage>
</organism>
<keyword evidence="3" id="KW-1185">Reference proteome</keyword>
<evidence type="ECO:0000313" key="3">
    <source>
        <dbReference type="Proteomes" id="UP001058974"/>
    </source>
</evidence>
<evidence type="ECO:0000259" key="1">
    <source>
        <dbReference type="PROSITE" id="PS52045"/>
    </source>
</evidence>
<comment type="caution">
    <text evidence="2">The sequence shown here is derived from an EMBL/GenBank/DDBJ whole genome shotgun (WGS) entry which is preliminary data.</text>
</comment>
<dbReference type="PROSITE" id="PS52045">
    <property type="entry name" value="NEPROSIN_PEP_CD"/>
    <property type="match status" value="1"/>
</dbReference>
<reference evidence="2 3" key="1">
    <citation type="journal article" date="2022" name="Nat. Genet.">
        <title>Improved pea reference genome and pan-genome highlight genomic features and evolutionary characteristics.</title>
        <authorList>
            <person name="Yang T."/>
            <person name="Liu R."/>
            <person name="Luo Y."/>
            <person name="Hu S."/>
            <person name="Wang D."/>
            <person name="Wang C."/>
            <person name="Pandey M.K."/>
            <person name="Ge S."/>
            <person name="Xu Q."/>
            <person name="Li N."/>
            <person name="Li G."/>
            <person name="Huang Y."/>
            <person name="Saxena R.K."/>
            <person name="Ji Y."/>
            <person name="Li M."/>
            <person name="Yan X."/>
            <person name="He Y."/>
            <person name="Liu Y."/>
            <person name="Wang X."/>
            <person name="Xiang C."/>
            <person name="Varshney R.K."/>
            <person name="Ding H."/>
            <person name="Gao S."/>
            <person name="Zong X."/>
        </authorList>
    </citation>
    <scope>NUCLEOTIDE SEQUENCE [LARGE SCALE GENOMIC DNA]</scope>
    <source>
        <strain evidence="2 3">cv. Zhongwan 6</strain>
    </source>
</reference>
<dbReference type="PANTHER" id="PTHR31589">
    <property type="entry name" value="PROTEIN, PUTATIVE (DUF239)-RELATED-RELATED"/>
    <property type="match status" value="1"/>
</dbReference>
<dbReference type="Pfam" id="PF03080">
    <property type="entry name" value="Neprosin"/>
    <property type="match status" value="1"/>
</dbReference>
<feature type="domain" description="Neprosin PEP catalytic" evidence="1">
    <location>
        <begin position="318"/>
        <end position="560"/>
    </location>
</feature>
<proteinExistence type="predicted"/>
<evidence type="ECO:0000313" key="2">
    <source>
        <dbReference type="EMBL" id="KAI5419193.1"/>
    </source>
</evidence>
<dbReference type="InterPro" id="IPR004314">
    <property type="entry name" value="Neprosin"/>
</dbReference>
<dbReference type="Proteomes" id="UP001058974">
    <property type="component" value="Chromosome 4"/>
</dbReference>
<dbReference type="PANTHER" id="PTHR31589:SF175">
    <property type="entry name" value="CARBOXYL-TERMINAL PEPTIDASE"/>
    <property type="match status" value="1"/>
</dbReference>
<dbReference type="AlphaFoldDB" id="A0A9D4XF22"/>
<dbReference type="EMBL" id="JAMSHJ010000004">
    <property type="protein sequence ID" value="KAI5419193.1"/>
    <property type="molecule type" value="Genomic_DNA"/>
</dbReference>
<dbReference type="Gramene" id="Psat04G0338900-T1">
    <property type="protein sequence ID" value="KAI5419193.1"/>
    <property type="gene ID" value="KIW84_043389"/>
</dbReference>
<gene>
    <name evidence="2" type="ORF">KIW84_043389</name>
</gene>
<protein>
    <recommendedName>
        <fullName evidence="1">Neprosin PEP catalytic domain-containing protein</fullName>
    </recommendedName>
</protein>
<sequence length="560" mass="63601">MGMGNGAPEGILIPLFVLRTSEMREFYEFIKEDNLVNMPCKGTLSAGTTVTESLNLWILINNDDWGPKSFRDLDYWFDNKYFFGFVEKVWKSIRVEGRRNYVIKEKFNILKGRLRKWNTIVFVKVNMEIENNKAQINSVDALLVSCKEEQVEGVVARRIKATSSLWRKLESQERILIHKSRLKVETVENKAFSFLGIPIGSNPTRVATWKLLLDKIRQGAGKRTVIVGSSGFDLLETGTEGRIMMKDQLVRRGILHSPHGLPRVLSFRVEEDLSHLFFNYGVARVIWEKVSQWIGIQWVNKDIVLKSFSSWTGVEKFNMFKKGNIWIVWMEHAIITMSDGEYFGAQAAFNVWRPYVESQSEFSLSQMWLASGTYGNDLNTIEAGWHADAYKSTGCYNLACPGFVHTNKNFPIGAELPKLSSYQGTQYSITIKIMKDKNNGNWLLLYGDGHIIGYWPATLFTHLKYVADEVHFGGEIVNQKPGGSHTSTTMGSGHFPEEGFGKAAYIRNMQVIDSDNNLIALDNPSYVATNPNCYNIQGKTSPKWGDHIYFGGPGRTHKCS</sequence>
<name>A0A9D4XF22_PEA</name>
<accession>A0A9D4XF22</accession>